<dbReference type="EC" id="2.7.4.16" evidence="2"/>
<evidence type="ECO:0000259" key="4">
    <source>
        <dbReference type="Pfam" id="PF02769"/>
    </source>
</evidence>
<reference evidence="5" key="1">
    <citation type="submission" date="2021-12" db="EMBL/GenBank/DDBJ databases">
        <authorList>
            <person name="Rodrigo-Torres L."/>
            <person name="Arahal R. D."/>
            <person name="Lucena T."/>
        </authorList>
    </citation>
    <scope>NUCLEOTIDE SEQUENCE</scope>
    <source>
        <strain evidence="5">CECT 8267</strain>
    </source>
</reference>
<sequence length="318" mass="34091">MDEFDLIKQYFRRQHSCDGVVVDNGDDCAIVELAASERLVFSIDTMVEGRHFLADMAPQDLGYRALATALSDLAAMGAEPRYFTLALTLPAVDHQWLAGFSQGLFELAEQHDMALLGGDTTRGPLTITIQVHGVITDDAYLSRAGAKVDDIIAVTGSIGDAAAGLQLLLREQEAADAFLLSRFLRPTARVAEGQALLPYSCCGIDISDGLLADLGHLVAASEVAAIVDVNALPTSKALGFIDDVDERQRYQLTGGDDYELCVAIAPDRWSQAKAYFAAQGWPLTAVGRIVAANSQADAISLRGSDSEILAQQTGFKHF</sequence>
<comment type="function">
    <text evidence="2">Catalyzes the ATP-dependent phosphorylation of thiamine-monophosphate (TMP) to form thiamine-pyrophosphate (TPP), the active form of vitamin B1.</text>
</comment>
<feature type="binding site" evidence="2">
    <location>
        <position position="72"/>
    </location>
    <ligand>
        <name>Mg(2+)</name>
        <dbReference type="ChEBI" id="CHEBI:18420"/>
        <label>2</label>
    </ligand>
</feature>
<comment type="catalytic activity">
    <reaction evidence="2">
        <text>thiamine phosphate + ATP = thiamine diphosphate + ADP</text>
        <dbReference type="Rhea" id="RHEA:15913"/>
        <dbReference type="ChEBI" id="CHEBI:30616"/>
        <dbReference type="ChEBI" id="CHEBI:37575"/>
        <dbReference type="ChEBI" id="CHEBI:58937"/>
        <dbReference type="ChEBI" id="CHEBI:456216"/>
        <dbReference type="EC" id="2.7.4.16"/>
    </reaction>
</comment>
<feature type="binding site" evidence="2">
    <location>
        <position position="42"/>
    </location>
    <ligand>
        <name>Mg(2+)</name>
        <dbReference type="ChEBI" id="CHEBI:18420"/>
        <label>4</label>
    </ligand>
</feature>
<keyword evidence="2 5" id="KW-0418">Kinase</keyword>
<feature type="binding site" evidence="2">
    <location>
        <position position="72"/>
    </location>
    <ligand>
        <name>Mg(2+)</name>
        <dbReference type="ChEBI" id="CHEBI:18420"/>
        <label>3</label>
    </ligand>
</feature>
<organism evidence="5 6">
    <name type="scientific">Sinobacterium norvegicum</name>
    <dbReference type="NCBI Taxonomy" id="1641715"/>
    <lineage>
        <taxon>Bacteria</taxon>
        <taxon>Pseudomonadati</taxon>
        <taxon>Pseudomonadota</taxon>
        <taxon>Gammaproteobacteria</taxon>
        <taxon>Cellvibrionales</taxon>
        <taxon>Spongiibacteraceae</taxon>
        <taxon>Sinobacterium</taxon>
    </lineage>
</organism>
<dbReference type="InterPro" id="IPR016188">
    <property type="entry name" value="PurM-like_N"/>
</dbReference>
<dbReference type="PIRSF" id="PIRSF005303">
    <property type="entry name" value="Thiam_monoph_kin"/>
    <property type="match status" value="1"/>
</dbReference>
<feature type="binding site" evidence="2">
    <location>
        <position position="44"/>
    </location>
    <ligand>
        <name>Mg(2+)</name>
        <dbReference type="ChEBI" id="CHEBI:18420"/>
        <label>1</label>
    </ligand>
</feature>
<dbReference type="InterPro" id="IPR006283">
    <property type="entry name" value="ThiL-like"/>
</dbReference>
<evidence type="ECO:0000313" key="6">
    <source>
        <dbReference type="Proteomes" id="UP000838100"/>
    </source>
</evidence>
<dbReference type="InterPro" id="IPR036676">
    <property type="entry name" value="PurM-like_C_sf"/>
</dbReference>
<feature type="binding site" evidence="2">
    <location>
        <position position="72"/>
    </location>
    <ligand>
        <name>Mg(2+)</name>
        <dbReference type="ChEBI" id="CHEBI:18420"/>
        <label>4</label>
    </ligand>
</feature>
<feature type="binding site" evidence="2">
    <location>
        <position position="27"/>
    </location>
    <ligand>
        <name>Mg(2+)</name>
        <dbReference type="ChEBI" id="CHEBI:18420"/>
        <label>4</label>
    </ligand>
</feature>
<comment type="similarity">
    <text evidence="2">Belongs to the thiamine-monophosphate kinase family.</text>
</comment>
<feature type="binding site" evidence="2">
    <location>
        <position position="208"/>
    </location>
    <ligand>
        <name>Mg(2+)</name>
        <dbReference type="ChEBI" id="CHEBI:18420"/>
        <label>5</label>
    </ligand>
</feature>
<feature type="binding site" evidence="2">
    <location>
        <position position="119"/>
    </location>
    <ligand>
        <name>Mg(2+)</name>
        <dbReference type="ChEBI" id="CHEBI:18420"/>
        <label>1</label>
    </ligand>
</feature>
<feature type="domain" description="PurM-like N-terminal" evidence="3">
    <location>
        <begin position="25"/>
        <end position="135"/>
    </location>
</feature>
<feature type="binding site" evidence="2">
    <location>
        <position position="205"/>
    </location>
    <ligand>
        <name>Mg(2+)</name>
        <dbReference type="ChEBI" id="CHEBI:18420"/>
        <label>3</label>
    </ligand>
</feature>
<name>A0ABM9AEC3_9GAMM</name>
<dbReference type="InterPro" id="IPR010918">
    <property type="entry name" value="PurM-like_C_dom"/>
</dbReference>
<dbReference type="Pfam" id="PF02769">
    <property type="entry name" value="AIRS_C"/>
    <property type="match status" value="1"/>
</dbReference>
<evidence type="ECO:0000259" key="3">
    <source>
        <dbReference type="Pfam" id="PF00586"/>
    </source>
</evidence>
<feature type="binding site" evidence="2">
    <location>
        <position position="143"/>
    </location>
    <ligand>
        <name>ATP</name>
        <dbReference type="ChEBI" id="CHEBI:30616"/>
    </ligand>
</feature>
<feature type="binding site" evidence="2">
    <location>
        <position position="51"/>
    </location>
    <ligand>
        <name>substrate</name>
    </ligand>
</feature>
<feature type="domain" description="PurM-like C-terminal" evidence="4">
    <location>
        <begin position="147"/>
        <end position="293"/>
    </location>
</feature>
<keyword evidence="6" id="KW-1185">Reference proteome</keyword>
<dbReference type="GO" id="GO:0009030">
    <property type="term" value="F:thiamine-phosphate kinase activity"/>
    <property type="evidence" value="ECO:0007669"/>
    <property type="project" value="UniProtKB-EC"/>
</dbReference>
<feature type="binding site" evidence="2">
    <location>
        <position position="256"/>
    </location>
    <ligand>
        <name>substrate</name>
    </ligand>
</feature>
<gene>
    <name evidence="2 5" type="primary">thiL</name>
    <name evidence="5" type="ORF">SIN8267_01663</name>
</gene>
<dbReference type="Proteomes" id="UP000838100">
    <property type="component" value="Unassembled WGS sequence"/>
</dbReference>
<comment type="miscellaneous">
    <text evidence="2">Reaction mechanism of ThiL seems to utilize a direct, inline transfer of the gamma-phosphate of ATP to TMP rather than a phosphorylated enzyme intermediate.</text>
</comment>
<feature type="binding site" evidence="2">
    <location>
        <position position="315"/>
    </location>
    <ligand>
        <name>substrate</name>
    </ligand>
</feature>
<evidence type="ECO:0000256" key="2">
    <source>
        <dbReference type="HAMAP-Rule" id="MF_02128"/>
    </source>
</evidence>
<dbReference type="SUPFAM" id="SSF56042">
    <property type="entry name" value="PurM C-terminal domain-like"/>
    <property type="match status" value="1"/>
</dbReference>
<comment type="caution">
    <text evidence="2">Lacks conserved residue(s) required for the propagation of feature annotation.</text>
</comment>
<keyword evidence="2" id="KW-0067">ATP-binding</keyword>
<dbReference type="NCBIfam" id="TIGR01379">
    <property type="entry name" value="thiL"/>
    <property type="match status" value="1"/>
</dbReference>
<protein>
    <recommendedName>
        <fullName evidence="2">Thiamine-monophosphate kinase</fullName>
        <shortName evidence="2">TMP kinase</shortName>
        <shortName evidence="2">Thiamine-phosphate kinase</shortName>
        <ecNumber evidence="2">2.7.4.16</ecNumber>
    </recommendedName>
</protein>
<comment type="caution">
    <text evidence="5">The sequence shown here is derived from an EMBL/GenBank/DDBJ whole genome shotgun (WGS) entry which is preliminary data.</text>
</comment>
<dbReference type="Gene3D" id="3.90.650.10">
    <property type="entry name" value="PurM-like C-terminal domain"/>
    <property type="match status" value="1"/>
</dbReference>
<dbReference type="SUPFAM" id="SSF55326">
    <property type="entry name" value="PurM N-terminal domain-like"/>
    <property type="match status" value="1"/>
</dbReference>
<comment type="pathway">
    <text evidence="2">Cofactor biosynthesis; thiamine diphosphate biosynthesis; thiamine diphosphate from thiamine phosphate: step 1/1.</text>
</comment>
<evidence type="ECO:0000256" key="1">
    <source>
        <dbReference type="ARBA" id="ARBA00022977"/>
    </source>
</evidence>
<dbReference type="Pfam" id="PF00586">
    <property type="entry name" value="AIRS"/>
    <property type="match status" value="1"/>
</dbReference>
<dbReference type="PANTHER" id="PTHR30270:SF0">
    <property type="entry name" value="THIAMINE-MONOPHOSPHATE KINASE"/>
    <property type="match status" value="1"/>
</dbReference>
<accession>A0ABM9AEC3</accession>
<keyword evidence="1 2" id="KW-0784">Thiamine biosynthesis</keyword>
<feature type="binding site" evidence="2">
    <location>
        <position position="207"/>
    </location>
    <ligand>
        <name>ATP</name>
        <dbReference type="ChEBI" id="CHEBI:30616"/>
    </ligand>
</feature>
<dbReference type="InterPro" id="IPR036921">
    <property type="entry name" value="PurM-like_N_sf"/>
</dbReference>
<dbReference type="CDD" id="cd02194">
    <property type="entry name" value="ThiL"/>
    <property type="match status" value="1"/>
</dbReference>
<dbReference type="HAMAP" id="MF_02128">
    <property type="entry name" value="TMP_kinase"/>
    <property type="match status" value="1"/>
</dbReference>
<proteinExistence type="inferred from homology"/>
<dbReference type="PANTHER" id="PTHR30270">
    <property type="entry name" value="THIAMINE-MONOPHOSPHATE KINASE"/>
    <property type="match status" value="1"/>
</dbReference>
<feature type="binding site" evidence="2">
    <location>
        <begin position="118"/>
        <end position="119"/>
    </location>
    <ligand>
        <name>ATP</name>
        <dbReference type="ChEBI" id="CHEBI:30616"/>
    </ligand>
</feature>
<evidence type="ECO:0000313" key="5">
    <source>
        <dbReference type="EMBL" id="CAH0991554.1"/>
    </source>
</evidence>
<keyword evidence="2" id="KW-0547">Nucleotide-binding</keyword>
<keyword evidence="2" id="KW-0460">Magnesium</keyword>
<keyword evidence="2" id="KW-0479">Metal-binding</keyword>
<feature type="binding site" evidence="2">
    <location>
        <position position="27"/>
    </location>
    <ligand>
        <name>Mg(2+)</name>
        <dbReference type="ChEBI" id="CHEBI:18420"/>
        <label>3</label>
    </ligand>
</feature>
<dbReference type="RefSeq" id="WP_237444199.1">
    <property type="nucleotide sequence ID" value="NZ_CAKLPX010000001.1"/>
</dbReference>
<dbReference type="EMBL" id="CAKLPX010000001">
    <property type="protein sequence ID" value="CAH0991554.1"/>
    <property type="molecule type" value="Genomic_DNA"/>
</dbReference>
<keyword evidence="2 5" id="KW-0808">Transferase</keyword>
<dbReference type="Gene3D" id="3.30.1330.10">
    <property type="entry name" value="PurM-like, N-terminal domain"/>
    <property type="match status" value="1"/>
</dbReference>
<feature type="binding site" evidence="2">
    <location>
        <position position="44"/>
    </location>
    <ligand>
        <name>Mg(2+)</name>
        <dbReference type="ChEBI" id="CHEBI:18420"/>
        <label>2</label>
    </ligand>
</feature>